<dbReference type="GO" id="GO:0003677">
    <property type="term" value="F:DNA binding"/>
    <property type="evidence" value="ECO:0007669"/>
    <property type="project" value="UniProtKB-UniRule"/>
</dbReference>
<dbReference type="InterPro" id="IPR002815">
    <property type="entry name" value="Spo11/TopoVI_A"/>
</dbReference>
<proteinExistence type="inferred from homology"/>
<evidence type="ECO:0000256" key="8">
    <source>
        <dbReference type="ARBA" id="ARBA00023125"/>
    </source>
</evidence>
<dbReference type="FunFam" id="3.40.1360.10:FF:000018">
    <property type="entry name" value="Type II DNA topoisomerase VI subunit A"/>
    <property type="match status" value="1"/>
</dbReference>
<feature type="compositionally biased region" description="Polar residues" evidence="11">
    <location>
        <begin position="496"/>
        <end position="505"/>
    </location>
</feature>
<dbReference type="InterPro" id="IPR013049">
    <property type="entry name" value="Spo11/TopoVI_A_N"/>
</dbReference>
<keyword evidence="6" id="KW-0460">Magnesium</keyword>
<dbReference type="AlphaFoldDB" id="A0A2T2P8T6"/>
<keyword evidence="9 10" id="KW-0413">Isomerase</keyword>
<dbReference type="Gene3D" id="3.40.1360.10">
    <property type="match status" value="1"/>
</dbReference>
<dbReference type="GO" id="GO:0042138">
    <property type="term" value="P:meiotic DNA double-strand break formation"/>
    <property type="evidence" value="ECO:0007669"/>
    <property type="project" value="TreeGrafter"/>
</dbReference>
<dbReference type="EC" id="5.6.2.2" evidence="4"/>
<dbReference type="PRINTS" id="PR01550">
    <property type="entry name" value="TOP6AFAMILY"/>
</dbReference>
<protein>
    <recommendedName>
        <fullName evidence="4">DNA topoisomerase (ATP-hydrolyzing)</fullName>
        <ecNumber evidence="4">5.6.2.2</ecNumber>
    </recommendedName>
</protein>
<comment type="catalytic activity">
    <reaction evidence="1 10">
        <text>ATP-dependent breakage, passage and rejoining of double-stranded DNA.</text>
        <dbReference type="EC" id="5.6.2.2"/>
    </reaction>
</comment>
<evidence type="ECO:0000313" key="14">
    <source>
        <dbReference type="EMBL" id="PSN74057.1"/>
    </source>
</evidence>
<dbReference type="Proteomes" id="UP000240883">
    <property type="component" value="Unassembled WGS sequence"/>
</dbReference>
<evidence type="ECO:0000256" key="4">
    <source>
        <dbReference type="ARBA" id="ARBA00012895"/>
    </source>
</evidence>
<dbReference type="PANTHER" id="PTHR10848">
    <property type="entry name" value="MEIOTIC RECOMBINATION PROTEIN SPO11"/>
    <property type="match status" value="1"/>
</dbReference>
<evidence type="ECO:0000256" key="11">
    <source>
        <dbReference type="SAM" id="MobiDB-lite"/>
    </source>
</evidence>
<evidence type="ECO:0000256" key="2">
    <source>
        <dbReference type="ARBA" id="ARBA00001946"/>
    </source>
</evidence>
<dbReference type="GO" id="GO:0003918">
    <property type="term" value="F:DNA topoisomerase type II (double strand cut, ATP-hydrolyzing) activity"/>
    <property type="evidence" value="ECO:0007669"/>
    <property type="project" value="UniProtKB-UniRule"/>
</dbReference>
<reference evidence="14 15" key="1">
    <citation type="journal article" date="2018" name="Front. Microbiol.">
        <title>Genome-Wide Analysis of Corynespora cassiicola Leaf Fall Disease Putative Effectors.</title>
        <authorList>
            <person name="Lopez D."/>
            <person name="Ribeiro S."/>
            <person name="Label P."/>
            <person name="Fumanal B."/>
            <person name="Venisse J.S."/>
            <person name="Kohler A."/>
            <person name="de Oliveira R.R."/>
            <person name="Labutti K."/>
            <person name="Lipzen A."/>
            <person name="Lail K."/>
            <person name="Bauer D."/>
            <person name="Ohm R.A."/>
            <person name="Barry K.W."/>
            <person name="Spatafora J."/>
            <person name="Grigoriev I.V."/>
            <person name="Martin F.M."/>
            <person name="Pujade-Renaud V."/>
        </authorList>
    </citation>
    <scope>NUCLEOTIDE SEQUENCE [LARGE SCALE GENOMIC DNA]</scope>
    <source>
        <strain evidence="14 15">Philippines</strain>
    </source>
</reference>
<dbReference type="InterPro" id="IPR036388">
    <property type="entry name" value="WH-like_DNA-bd_sf"/>
</dbReference>
<dbReference type="PROSITE" id="PS52041">
    <property type="entry name" value="TOPO_IIB"/>
    <property type="match status" value="1"/>
</dbReference>
<evidence type="ECO:0000259" key="12">
    <source>
        <dbReference type="Pfam" id="PF04406"/>
    </source>
</evidence>
<dbReference type="SUPFAM" id="SSF56726">
    <property type="entry name" value="DNA topoisomerase IV, alpha subunit"/>
    <property type="match status" value="1"/>
</dbReference>
<evidence type="ECO:0000313" key="15">
    <source>
        <dbReference type="Proteomes" id="UP000240883"/>
    </source>
</evidence>
<gene>
    <name evidence="14" type="ORF">BS50DRAFT_627424</name>
</gene>
<dbReference type="InterPro" id="IPR036078">
    <property type="entry name" value="Spo11/TopoVI_A_sf"/>
</dbReference>
<dbReference type="EMBL" id="KZ678128">
    <property type="protein sequence ID" value="PSN74057.1"/>
    <property type="molecule type" value="Genomic_DNA"/>
</dbReference>
<accession>A0A2T2P8T6</accession>
<feature type="domain" description="Spo11/DNA topoisomerase VI subunit A N-terminal" evidence="12">
    <location>
        <begin position="150"/>
        <end position="211"/>
    </location>
</feature>
<name>A0A2T2P8T6_CORCC</name>
<feature type="domain" description="Topoisomerase 6 subunit A/Spo11 TOPRIM" evidence="13">
    <location>
        <begin position="302"/>
        <end position="472"/>
    </location>
</feature>
<evidence type="ECO:0000256" key="6">
    <source>
        <dbReference type="ARBA" id="ARBA00022842"/>
    </source>
</evidence>
<evidence type="ECO:0000256" key="7">
    <source>
        <dbReference type="ARBA" id="ARBA00023029"/>
    </source>
</evidence>
<sequence>MLDEYMSEGDLFNPPMTQGSCDVGWDVDTDDEMLDEELSQPDNFWGGITGSSPPLFCYSNANFSPDKLPTNTGHLLGVNKNREWVIARIESIFEEIAVGLQTDANQSTIILRSRASLSRRKVDLIAAGGVAPDSRLSVLSWPGNNAREAWRFSVVLRILELIHSCLLEDVIMTKRDMYYRSPDLFGKQSVVDRYVDDLACTFGVSRSQLNVACAPRPSSIGSKLILLVQTATAKSLVAGNFVLQREGLIDLHGLSEKEGTLVPSIYDTDKWDLSRVCWVLVIEKEVHRKSPSKFQGRTLTVQATFRSILSSKNWAELGSRGVVLTAKGYPDLASRKFLRHLADSSPSIPMFALVDFDPDGIAIMSTYKYGSYRLAHEHVSDQDTSTLGLPKMGWLGIQSYQVANIMQHESLAGSNATDAQNMMRLTPRDRTKATRMLEWDVCAENGPERRWRGEIQAMLMLNVKAEMQIMEEQRGGLAGWLDRELGGVFEKGSTAERASSRSGMISSDDEMLLDC</sequence>
<dbReference type="GO" id="GO:0000228">
    <property type="term" value="C:nuclear chromosome"/>
    <property type="evidence" value="ECO:0007669"/>
    <property type="project" value="TreeGrafter"/>
</dbReference>
<evidence type="ECO:0000256" key="3">
    <source>
        <dbReference type="ARBA" id="ARBA00006559"/>
    </source>
</evidence>
<evidence type="ECO:0000256" key="9">
    <source>
        <dbReference type="ARBA" id="ARBA00023235"/>
    </source>
</evidence>
<comment type="similarity">
    <text evidence="3 10">Belongs to the TOP6A family.</text>
</comment>
<dbReference type="Gene3D" id="1.10.10.10">
    <property type="entry name" value="Winged helix-like DNA-binding domain superfamily/Winged helix DNA-binding domain"/>
    <property type="match status" value="1"/>
</dbReference>
<evidence type="ECO:0000256" key="1">
    <source>
        <dbReference type="ARBA" id="ARBA00000185"/>
    </source>
</evidence>
<comment type="cofactor">
    <cofactor evidence="2">
        <name>Mg(2+)</name>
        <dbReference type="ChEBI" id="CHEBI:18420"/>
    </cofactor>
</comment>
<dbReference type="InterPro" id="IPR034136">
    <property type="entry name" value="TOPRIM_Topo6A/Spo11"/>
</dbReference>
<keyword evidence="8 10" id="KW-0238">DNA-binding</keyword>
<dbReference type="GO" id="GO:0007131">
    <property type="term" value="P:reciprocal meiotic recombination"/>
    <property type="evidence" value="ECO:0007669"/>
    <property type="project" value="TreeGrafter"/>
</dbReference>
<dbReference type="Pfam" id="PF21180">
    <property type="entry name" value="TOP6A-Spo11_Toprim"/>
    <property type="match status" value="1"/>
</dbReference>
<evidence type="ECO:0000256" key="10">
    <source>
        <dbReference type="PROSITE-ProRule" id="PRU01385"/>
    </source>
</evidence>
<evidence type="ECO:0000259" key="13">
    <source>
        <dbReference type="Pfam" id="PF21180"/>
    </source>
</evidence>
<dbReference type="PANTHER" id="PTHR10848:SF0">
    <property type="entry name" value="MEIOTIC RECOMBINATION PROTEIN SPO11"/>
    <property type="match status" value="1"/>
</dbReference>
<dbReference type="GO" id="GO:0005524">
    <property type="term" value="F:ATP binding"/>
    <property type="evidence" value="ECO:0007669"/>
    <property type="project" value="InterPro"/>
</dbReference>
<keyword evidence="15" id="KW-1185">Reference proteome</keyword>
<feature type="active site" description="O-(5'-phospho-DNA)-tyrosine intermediate" evidence="10">
    <location>
        <position position="179"/>
    </location>
</feature>
<dbReference type="CDD" id="cd00223">
    <property type="entry name" value="TOPRIM_TopoIIB_SPO"/>
    <property type="match status" value="1"/>
</dbReference>
<dbReference type="GO" id="GO:0000706">
    <property type="term" value="P:meiotic DNA double-strand break processing"/>
    <property type="evidence" value="ECO:0007669"/>
    <property type="project" value="TreeGrafter"/>
</dbReference>
<organism evidence="14 15">
    <name type="scientific">Corynespora cassiicola Philippines</name>
    <dbReference type="NCBI Taxonomy" id="1448308"/>
    <lineage>
        <taxon>Eukaryota</taxon>
        <taxon>Fungi</taxon>
        <taxon>Dikarya</taxon>
        <taxon>Ascomycota</taxon>
        <taxon>Pezizomycotina</taxon>
        <taxon>Dothideomycetes</taxon>
        <taxon>Pleosporomycetidae</taxon>
        <taxon>Pleosporales</taxon>
        <taxon>Corynesporascaceae</taxon>
        <taxon>Corynespora</taxon>
    </lineage>
</organism>
<dbReference type="GO" id="GO:0046872">
    <property type="term" value="F:metal ion binding"/>
    <property type="evidence" value="ECO:0007669"/>
    <property type="project" value="UniProtKB-KW"/>
</dbReference>
<evidence type="ECO:0000256" key="5">
    <source>
        <dbReference type="ARBA" id="ARBA00022723"/>
    </source>
</evidence>
<feature type="region of interest" description="Disordered" evidence="11">
    <location>
        <begin position="493"/>
        <end position="515"/>
    </location>
</feature>
<dbReference type="STRING" id="1448308.A0A2T2P8T6"/>
<dbReference type="OrthoDB" id="5377392at2759"/>
<dbReference type="Pfam" id="PF04406">
    <property type="entry name" value="TP6A_N"/>
    <property type="match status" value="1"/>
</dbReference>
<keyword evidence="7 10" id="KW-0799">Topoisomerase</keyword>
<keyword evidence="5" id="KW-0479">Metal-binding</keyword>